<dbReference type="EMBL" id="CACTIH010002396">
    <property type="protein sequence ID" value="CAA2976289.1"/>
    <property type="molecule type" value="Genomic_DNA"/>
</dbReference>
<keyword evidence="3" id="KW-1185">Reference proteome</keyword>
<protein>
    <submittedName>
        <fullName evidence="2">Uncharacterized protein</fullName>
    </submittedName>
</protein>
<proteinExistence type="predicted"/>
<reference evidence="2 3" key="1">
    <citation type="submission" date="2019-12" db="EMBL/GenBank/DDBJ databases">
        <authorList>
            <person name="Alioto T."/>
            <person name="Alioto T."/>
            <person name="Gomez Garrido J."/>
        </authorList>
    </citation>
    <scope>NUCLEOTIDE SEQUENCE [LARGE SCALE GENOMIC DNA]</scope>
</reference>
<feature type="non-terminal residue" evidence="2">
    <location>
        <position position="171"/>
    </location>
</feature>
<dbReference type="AlphaFoldDB" id="A0A8S0RBN4"/>
<name>A0A8S0RBN4_OLEEU</name>
<keyword evidence="1" id="KW-0175">Coiled coil</keyword>
<comment type="caution">
    <text evidence="2">The sequence shown here is derived from an EMBL/GenBank/DDBJ whole genome shotgun (WGS) entry which is preliminary data.</text>
</comment>
<evidence type="ECO:0000313" key="3">
    <source>
        <dbReference type="Proteomes" id="UP000594638"/>
    </source>
</evidence>
<accession>A0A8S0RBN4</accession>
<evidence type="ECO:0000256" key="1">
    <source>
        <dbReference type="SAM" id="Coils"/>
    </source>
</evidence>
<sequence>TSLETTHAFALPPQSDEIWVNEGSQDRRKNYENYVARLETRAEILQEKHVGLVLAQFVENKLQLKQTQGEVSSIKNALNTRLIRTNGVQARVPSEDSGEDLSRKHEDNWVRGIKYSEGNLQTSKGLMLQEDTSKRVAQTEYGFIGKREPTNFSASIAKKTISADRISSLEK</sequence>
<feature type="coiled-coil region" evidence="1">
    <location>
        <begin position="21"/>
        <end position="48"/>
    </location>
</feature>
<dbReference type="Proteomes" id="UP000594638">
    <property type="component" value="Unassembled WGS sequence"/>
</dbReference>
<dbReference type="Gramene" id="OE9A028743T1">
    <property type="protein sequence ID" value="OE9A028743C1"/>
    <property type="gene ID" value="OE9A028743"/>
</dbReference>
<organism evidence="2 3">
    <name type="scientific">Olea europaea subsp. europaea</name>
    <dbReference type="NCBI Taxonomy" id="158383"/>
    <lineage>
        <taxon>Eukaryota</taxon>
        <taxon>Viridiplantae</taxon>
        <taxon>Streptophyta</taxon>
        <taxon>Embryophyta</taxon>
        <taxon>Tracheophyta</taxon>
        <taxon>Spermatophyta</taxon>
        <taxon>Magnoliopsida</taxon>
        <taxon>eudicotyledons</taxon>
        <taxon>Gunneridae</taxon>
        <taxon>Pentapetalae</taxon>
        <taxon>asterids</taxon>
        <taxon>lamiids</taxon>
        <taxon>Lamiales</taxon>
        <taxon>Oleaceae</taxon>
        <taxon>Oleeae</taxon>
        <taxon>Olea</taxon>
    </lineage>
</organism>
<evidence type="ECO:0000313" key="2">
    <source>
        <dbReference type="EMBL" id="CAA2976289.1"/>
    </source>
</evidence>
<gene>
    <name evidence="2" type="ORF">OLEA9_A028743</name>
</gene>